<protein>
    <submittedName>
        <fullName evidence="2">MarR family transcriptional regulator</fullName>
    </submittedName>
</protein>
<dbReference type="Proteomes" id="UP000654482">
    <property type="component" value="Unassembled WGS sequence"/>
</dbReference>
<feature type="compositionally biased region" description="Acidic residues" evidence="1">
    <location>
        <begin position="300"/>
        <end position="311"/>
    </location>
</feature>
<gene>
    <name evidence="2" type="ORF">IQ249_09745</name>
</gene>
<sequence>MNLFRQFKNWYLQYRGLFGTWISRDSKEPTPPEPTLAELPHAIAQRIKVKTQELPIPPAIATTVREAVNEALEEWQEQPVLATNSLVLLGNSVEPIARILSESLEELQDEIDIPIRLLQWVRRPADPNTLQEKLVAQLGRGLPIESKQQPEIVIIPNLSWCFLRSAEGLDGIEYLRDNVLSERSRFWIVGCSKIAWNYLNLVSKIEAYYQKQFFLDPLTGEQLQEWLTPIVEEVGIQFSKQQKQAESKEEESAKDIYFKQLAAVSEGISSVAVQLFLRSLFCNTPEEETDAESKEKTDTESEEENNTESEQIETKIPVLPSLPGLSPDDDYILYSLLLHGNLTLAHLAESLGDDRATVQSLVQILHRSGAIEEQNHRFQVNPLYYPKLKTELDGNNFLIAEDED</sequence>
<evidence type="ECO:0000313" key="3">
    <source>
        <dbReference type="Proteomes" id="UP000654482"/>
    </source>
</evidence>
<dbReference type="EMBL" id="JADEWZ010000012">
    <property type="protein sequence ID" value="MBE9116177.1"/>
    <property type="molecule type" value="Genomic_DNA"/>
</dbReference>
<keyword evidence="3" id="KW-1185">Reference proteome</keyword>
<name>A0A8J7ISI0_9CYAN</name>
<evidence type="ECO:0000313" key="2">
    <source>
        <dbReference type="EMBL" id="MBE9116177.1"/>
    </source>
</evidence>
<evidence type="ECO:0000256" key="1">
    <source>
        <dbReference type="SAM" id="MobiDB-lite"/>
    </source>
</evidence>
<organism evidence="2 3">
    <name type="scientific">Lusitaniella coriacea LEGE 07157</name>
    <dbReference type="NCBI Taxonomy" id="945747"/>
    <lineage>
        <taxon>Bacteria</taxon>
        <taxon>Bacillati</taxon>
        <taxon>Cyanobacteriota</taxon>
        <taxon>Cyanophyceae</taxon>
        <taxon>Spirulinales</taxon>
        <taxon>Lusitaniellaceae</taxon>
        <taxon>Lusitaniella</taxon>
    </lineage>
</organism>
<comment type="caution">
    <text evidence="2">The sequence shown here is derived from an EMBL/GenBank/DDBJ whole genome shotgun (WGS) entry which is preliminary data.</text>
</comment>
<dbReference type="SUPFAM" id="SSF46785">
    <property type="entry name" value="Winged helix' DNA-binding domain"/>
    <property type="match status" value="1"/>
</dbReference>
<dbReference type="AlphaFoldDB" id="A0A8J7ISI0"/>
<dbReference type="RefSeq" id="WP_194029273.1">
    <property type="nucleotide sequence ID" value="NZ_JADEWZ010000012.1"/>
</dbReference>
<proteinExistence type="predicted"/>
<feature type="region of interest" description="Disordered" evidence="1">
    <location>
        <begin position="287"/>
        <end position="312"/>
    </location>
</feature>
<dbReference type="InterPro" id="IPR036390">
    <property type="entry name" value="WH_DNA-bd_sf"/>
</dbReference>
<accession>A0A8J7ISI0</accession>
<reference evidence="2" key="1">
    <citation type="submission" date="2020-10" db="EMBL/GenBank/DDBJ databases">
        <authorList>
            <person name="Castelo-Branco R."/>
            <person name="Eusebio N."/>
            <person name="Adriana R."/>
            <person name="Vieira A."/>
            <person name="Brugerolle De Fraissinette N."/>
            <person name="Rezende De Castro R."/>
            <person name="Schneider M.P."/>
            <person name="Vasconcelos V."/>
            <person name="Leao P.N."/>
        </authorList>
    </citation>
    <scope>NUCLEOTIDE SEQUENCE</scope>
    <source>
        <strain evidence="2">LEGE 07157</strain>
    </source>
</reference>